<dbReference type="RefSeq" id="WP_267765590.1">
    <property type="nucleotide sequence ID" value="NZ_JAPNKE010000002.1"/>
</dbReference>
<gene>
    <name evidence="1" type="ORF">OV079_00450</name>
</gene>
<dbReference type="Proteomes" id="UP001150924">
    <property type="component" value="Unassembled WGS sequence"/>
</dbReference>
<dbReference type="AlphaFoldDB" id="A0A9X3IVT0"/>
<protein>
    <submittedName>
        <fullName evidence="1">Uncharacterized protein</fullName>
    </submittedName>
</protein>
<keyword evidence="2" id="KW-1185">Reference proteome</keyword>
<evidence type="ECO:0000313" key="1">
    <source>
        <dbReference type="EMBL" id="MCY1004063.1"/>
    </source>
</evidence>
<sequence length="131" mass="13591">MTINTDCKITNSSGKSVVVLNAANSSTNVAKNSPQQGFLQDLKALPGQSGAVVLADGASDTFTLNGTYVDAQGDTKTAYIYDLLVSQPDSLFPVMAVGESLNFDSLSYPAITVTADAAANMAKAMNFARTS</sequence>
<reference evidence="1" key="1">
    <citation type="submission" date="2022-11" db="EMBL/GenBank/DDBJ databases">
        <title>Minimal conservation of predation-associated metabolite biosynthetic gene clusters underscores biosynthetic potential of Myxococcota including descriptions for ten novel species: Archangium lansinium sp. nov., Myxococcus landrumus sp. nov., Nannocystis bai.</title>
        <authorList>
            <person name="Ahearne A."/>
            <person name="Stevens C."/>
            <person name="Phillips K."/>
        </authorList>
    </citation>
    <scope>NUCLEOTIDE SEQUENCE</scope>
    <source>
        <strain evidence="1">Na p29</strain>
    </source>
</reference>
<dbReference type="EMBL" id="JAPNKE010000002">
    <property type="protein sequence ID" value="MCY1004063.1"/>
    <property type="molecule type" value="Genomic_DNA"/>
</dbReference>
<evidence type="ECO:0000313" key="2">
    <source>
        <dbReference type="Proteomes" id="UP001150924"/>
    </source>
</evidence>
<comment type="caution">
    <text evidence="1">The sequence shown here is derived from an EMBL/GenBank/DDBJ whole genome shotgun (WGS) entry which is preliminary data.</text>
</comment>
<name>A0A9X3IVT0_9BACT</name>
<proteinExistence type="predicted"/>
<organism evidence="1 2">
    <name type="scientific">Nannocystis pusilla</name>
    <dbReference type="NCBI Taxonomy" id="889268"/>
    <lineage>
        <taxon>Bacteria</taxon>
        <taxon>Pseudomonadati</taxon>
        <taxon>Myxococcota</taxon>
        <taxon>Polyangia</taxon>
        <taxon>Nannocystales</taxon>
        <taxon>Nannocystaceae</taxon>
        <taxon>Nannocystis</taxon>
    </lineage>
</organism>
<accession>A0A9X3IVT0</accession>